<evidence type="ECO:0000256" key="3">
    <source>
        <dbReference type="ARBA" id="ARBA00023082"/>
    </source>
</evidence>
<evidence type="ECO:0000256" key="5">
    <source>
        <dbReference type="ARBA" id="ARBA00023163"/>
    </source>
</evidence>
<dbReference type="EMBL" id="ABCK01000005">
    <property type="protein sequence ID" value="EDM28328.1"/>
    <property type="molecule type" value="Genomic_DNA"/>
</dbReference>
<comment type="caution">
    <text evidence="8">The sequence shown here is derived from an EMBL/GenBank/DDBJ whole genome shotgun (WGS) entry which is preliminary data.</text>
</comment>
<evidence type="ECO:0000259" key="7">
    <source>
        <dbReference type="Pfam" id="PF08281"/>
    </source>
</evidence>
<dbReference type="Pfam" id="PF04542">
    <property type="entry name" value="Sigma70_r2"/>
    <property type="match status" value="1"/>
</dbReference>
<dbReference type="RefSeq" id="WP_007277771.1">
    <property type="nucleotide sequence ID" value="NZ_ABCK01000005.1"/>
</dbReference>
<dbReference type="InterPro" id="IPR007627">
    <property type="entry name" value="RNA_pol_sigma70_r2"/>
</dbReference>
<feature type="domain" description="RNA polymerase sigma-70 region 2" evidence="6">
    <location>
        <begin position="11"/>
        <end position="75"/>
    </location>
</feature>
<dbReference type="Pfam" id="PF08281">
    <property type="entry name" value="Sigma70_r4_2"/>
    <property type="match status" value="1"/>
</dbReference>
<keyword evidence="2" id="KW-0805">Transcription regulation</keyword>
<comment type="similarity">
    <text evidence="1">Belongs to the sigma-70 factor family. ECF subfamily.</text>
</comment>
<evidence type="ECO:0000313" key="9">
    <source>
        <dbReference type="Proteomes" id="UP000004947"/>
    </source>
</evidence>
<dbReference type="Proteomes" id="UP000004947">
    <property type="component" value="Unassembled WGS sequence"/>
</dbReference>
<sequence>MSKEREPEFWVEEYSDYLFGFAYSRLNDSHKAEDVVQETFLAAVKSLDKFDGRVPVKFWLRGIMKNKIIDSIKRDLRELNESELNSFPEVNSKIFKTAGVFSRKVADWDFDPFQSFEKEEFWQIFKACLEKMNEPLRSIYMMKEIDGIDAKQICEEFNISHANLWVITHRVRKSMKVCLNKNWGDTYK</sequence>
<dbReference type="InterPro" id="IPR013325">
    <property type="entry name" value="RNA_pol_sigma_r2"/>
</dbReference>
<dbReference type="eggNOG" id="COG1595">
    <property type="taxonomic scope" value="Bacteria"/>
</dbReference>
<reference evidence="8 9" key="1">
    <citation type="journal article" date="2010" name="J. Bacteriol.">
        <title>Genome sequence of Lentisphaera araneosa HTCC2155T, the type species of the order Lentisphaerales in the phylum Lentisphaerae.</title>
        <authorList>
            <person name="Thrash J.C."/>
            <person name="Cho J.C."/>
            <person name="Vergin K.L."/>
            <person name="Morris R.M."/>
            <person name="Giovannoni S.J."/>
        </authorList>
    </citation>
    <scope>NUCLEOTIDE SEQUENCE [LARGE SCALE GENOMIC DNA]</scope>
    <source>
        <strain evidence="8 9">HTCC2155</strain>
    </source>
</reference>
<proteinExistence type="inferred from homology"/>
<dbReference type="InterPro" id="IPR039425">
    <property type="entry name" value="RNA_pol_sigma-70-like"/>
</dbReference>
<evidence type="ECO:0000256" key="4">
    <source>
        <dbReference type="ARBA" id="ARBA00023125"/>
    </source>
</evidence>
<keyword evidence="4" id="KW-0238">DNA-binding</keyword>
<dbReference type="PANTHER" id="PTHR43133">
    <property type="entry name" value="RNA POLYMERASE ECF-TYPE SIGMA FACTO"/>
    <property type="match status" value="1"/>
</dbReference>
<dbReference type="PANTHER" id="PTHR43133:SF8">
    <property type="entry name" value="RNA POLYMERASE SIGMA FACTOR HI_1459-RELATED"/>
    <property type="match status" value="1"/>
</dbReference>
<dbReference type="InterPro" id="IPR013324">
    <property type="entry name" value="RNA_pol_sigma_r3/r4-like"/>
</dbReference>
<evidence type="ECO:0000259" key="6">
    <source>
        <dbReference type="Pfam" id="PF04542"/>
    </source>
</evidence>
<dbReference type="NCBIfam" id="TIGR02937">
    <property type="entry name" value="sigma70-ECF"/>
    <property type="match status" value="1"/>
</dbReference>
<protein>
    <submittedName>
        <fullName evidence="8">RNA polymerase sigma-70 factor</fullName>
    </submittedName>
</protein>
<dbReference type="InterPro" id="IPR013249">
    <property type="entry name" value="RNA_pol_sigma70_r4_t2"/>
</dbReference>
<dbReference type="InterPro" id="IPR014284">
    <property type="entry name" value="RNA_pol_sigma-70_dom"/>
</dbReference>
<dbReference type="Gene3D" id="1.10.1740.10">
    <property type="match status" value="1"/>
</dbReference>
<dbReference type="SUPFAM" id="SSF88659">
    <property type="entry name" value="Sigma3 and sigma4 domains of RNA polymerase sigma factors"/>
    <property type="match status" value="1"/>
</dbReference>
<dbReference type="SUPFAM" id="SSF88946">
    <property type="entry name" value="Sigma2 domain of RNA polymerase sigma factors"/>
    <property type="match status" value="1"/>
</dbReference>
<accession>A6DIP2</accession>
<gene>
    <name evidence="8" type="ORF">LNTAR_10446</name>
</gene>
<dbReference type="OrthoDB" id="9782108at2"/>
<keyword evidence="9" id="KW-1185">Reference proteome</keyword>
<dbReference type="AlphaFoldDB" id="A6DIP2"/>
<dbReference type="STRING" id="313628.LNTAR_10446"/>
<dbReference type="GO" id="GO:0006352">
    <property type="term" value="P:DNA-templated transcription initiation"/>
    <property type="evidence" value="ECO:0007669"/>
    <property type="project" value="InterPro"/>
</dbReference>
<name>A6DIP2_9BACT</name>
<keyword evidence="3" id="KW-0731">Sigma factor</keyword>
<organism evidence="8 9">
    <name type="scientific">Lentisphaera araneosa HTCC2155</name>
    <dbReference type="NCBI Taxonomy" id="313628"/>
    <lineage>
        <taxon>Bacteria</taxon>
        <taxon>Pseudomonadati</taxon>
        <taxon>Lentisphaerota</taxon>
        <taxon>Lentisphaeria</taxon>
        <taxon>Lentisphaerales</taxon>
        <taxon>Lentisphaeraceae</taxon>
        <taxon>Lentisphaera</taxon>
    </lineage>
</organism>
<feature type="domain" description="RNA polymerase sigma factor 70 region 4 type 2" evidence="7">
    <location>
        <begin position="124"/>
        <end position="175"/>
    </location>
</feature>
<dbReference type="GO" id="GO:0016987">
    <property type="term" value="F:sigma factor activity"/>
    <property type="evidence" value="ECO:0007669"/>
    <property type="project" value="UniProtKB-KW"/>
</dbReference>
<keyword evidence="5" id="KW-0804">Transcription</keyword>
<dbReference type="GO" id="GO:0003677">
    <property type="term" value="F:DNA binding"/>
    <property type="evidence" value="ECO:0007669"/>
    <property type="project" value="UniProtKB-KW"/>
</dbReference>
<evidence type="ECO:0000256" key="2">
    <source>
        <dbReference type="ARBA" id="ARBA00023015"/>
    </source>
</evidence>
<evidence type="ECO:0000256" key="1">
    <source>
        <dbReference type="ARBA" id="ARBA00010641"/>
    </source>
</evidence>
<evidence type="ECO:0000313" key="8">
    <source>
        <dbReference type="EMBL" id="EDM28328.1"/>
    </source>
</evidence>